<organism evidence="2 3">
    <name type="scientific">Neurospora intermedia</name>
    <dbReference type="NCBI Taxonomy" id="5142"/>
    <lineage>
        <taxon>Eukaryota</taxon>
        <taxon>Fungi</taxon>
        <taxon>Dikarya</taxon>
        <taxon>Ascomycota</taxon>
        <taxon>Pezizomycotina</taxon>
        <taxon>Sordariomycetes</taxon>
        <taxon>Sordariomycetidae</taxon>
        <taxon>Sordariales</taxon>
        <taxon>Sordariaceae</taxon>
        <taxon>Neurospora</taxon>
    </lineage>
</organism>
<feature type="region of interest" description="Disordered" evidence="1">
    <location>
        <begin position="824"/>
        <end position="950"/>
    </location>
</feature>
<reference evidence="2 3" key="1">
    <citation type="submission" date="2023-09" db="EMBL/GenBank/DDBJ databases">
        <title>Multi-omics analysis of a traditional fermented food reveals byproduct-associated fungal strains for waste-to-food upcycling.</title>
        <authorList>
            <consortium name="Lawrence Berkeley National Laboratory"/>
            <person name="Rekdal V.M."/>
            <person name="Villalobos-Escobedo J.M."/>
            <person name="Rodriguez-Valeron N."/>
            <person name="Garcia M.O."/>
            <person name="Vasquez D.P."/>
            <person name="Damayanti I."/>
            <person name="Sorensen P.M."/>
            <person name="Baidoo E.E."/>
            <person name="De Carvalho A.C."/>
            <person name="Riley R."/>
            <person name="Lipzen A."/>
            <person name="He G."/>
            <person name="Yan M."/>
            <person name="Haridas S."/>
            <person name="Daum C."/>
            <person name="Yoshinaga Y."/>
            <person name="Ng V."/>
            <person name="Grigoriev I.V."/>
            <person name="Munk R."/>
            <person name="Nuraida L."/>
            <person name="Wijaya C.H."/>
            <person name="Morales P.-C."/>
            <person name="Keasling J.D."/>
        </authorList>
    </citation>
    <scope>NUCLEOTIDE SEQUENCE [LARGE SCALE GENOMIC DNA]</scope>
    <source>
        <strain evidence="2 3">FGSC 2613</strain>
    </source>
</reference>
<feature type="region of interest" description="Disordered" evidence="1">
    <location>
        <begin position="565"/>
        <end position="690"/>
    </location>
</feature>
<feature type="region of interest" description="Disordered" evidence="1">
    <location>
        <begin position="1111"/>
        <end position="1201"/>
    </location>
</feature>
<sequence>MDNLNSFDDLDYEYTHNIKFDSAVPPPYDRTLNVCWSRLPRGFKEGEGDVVAALPKDTCTTTQLPLPPRTSSTCHQDPSKSSRKAGHWGYSSLPADVSLKICGYIVQQHFTDKPIRLSRWSVYTGLYPVKKDSSLVQGSERETWESDFFENHDQALRALIPYLQVNRRFRAELIAVALLNSRFHLVISPFGLTTEMPWLAKYGRYLDDITMEFDCTRVYSGKPRTREKIEAAIHSGVVNEQQLKTALAPGKDALESVKHYKCALTDVLKLLTYGRQSPIDRLTIMVRKYWGSRESMPQGYPYFDPTWLNFLLAIPSVLQSNVLNLETIGVPPRLLGLMITKFWGERKPPTEDAQRPHFTWSPSPSTLWPEIPGQSAAISIRGSVDLTTDYLLRLDSPGEVEIHTFSSREAQKEQQSAKRRRKSRRKKIKRSSTLPNLKPEPEPEPEPVAGHEEQQWGEQAHFQSPSRISGNSTAAVKAGSSHQMESRGAKAFDTFDSLGMARFWNERKKTEPDEEKFAEFSKFLEEASPQAPPDSSERLTVVDGTGALRTGTGLEVPRATLAGGFVPHLPPVSQPATRQQPPSQVHVSPDPSAVPILMTDGKWMRLTDEDSRPSRAGSTAQSGNGAGELMDSKDCADTRPGNKDFLGIEECTRVKNKKKNKRKKRENGKHAQSQAQHETSHADKVEASLQSLKDEWSATLGEYSKMKQDKKKEESAAGLELGCSSKKAENKKAGENECDKSEGTLISASSSEEAKSKAGLPQSSQTAQVSPPPPSDLHIAGSCLGSSGNMKSGERAGSQPPPELQLPLSSEASIPLPTLWLSMEVPKEEIPNVSDEYVKAGEETKENKSSFPNQDTQVGGIASSKARNSKEKGKGRWSGSPKPVGEDKKVERKSASRPQPPLPRPETQTVQCQRPNYPHVSTKGFKQRPQGQPQRQQPHFYPKGLSTSASNLPPSQQPFLNGPEALALYHRDQNHRMDTLDMLHTMAQVQPMSEAPSIPPFQAPLISQGQVPVMHPLYPASQMPIMPQVPPEPRIPPSSLYSQAHEVPPMSHVQLQPMPQMQPFIHNHYYSQVPTTTMSQVPWIPPALSLQQTTGISNGLIQYRVPIPAQAPNSNAERPHWQRSTTAGDCTRSKTGVCDDDDDDDDDDDGQGKGYPTSFGKGGTSVYAPASGRLNGWDSPNEKRAKEKGKERQVENKPEFQ</sequence>
<feature type="compositionally biased region" description="Basic and acidic residues" evidence="1">
    <location>
        <begin position="704"/>
        <end position="715"/>
    </location>
</feature>
<evidence type="ECO:0000313" key="2">
    <source>
        <dbReference type="EMBL" id="KAL0465106.1"/>
    </source>
</evidence>
<feature type="compositionally biased region" description="Polar residues" evidence="1">
    <location>
        <begin position="1111"/>
        <end position="1128"/>
    </location>
</feature>
<name>A0ABR3CXF9_NEUIN</name>
<gene>
    <name evidence="2" type="ORF">QR685DRAFT_576464</name>
</gene>
<feature type="compositionally biased region" description="Basic and acidic residues" evidence="1">
    <location>
        <begin position="678"/>
        <end position="690"/>
    </location>
</feature>
<accession>A0ABR3CXF9</accession>
<dbReference type="EMBL" id="JAVLET010000019">
    <property type="protein sequence ID" value="KAL0465106.1"/>
    <property type="molecule type" value="Genomic_DNA"/>
</dbReference>
<comment type="caution">
    <text evidence="2">The sequence shown here is derived from an EMBL/GenBank/DDBJ whole genome shotgun (WGS) entry which is preliminary data.</text>
</comment>
<feature type="compositionally biased region" description="Basic and acidic residues" evidence="1">
    <location>
        <begin position="884"/>
        <end position="894"/>
    </location>
</feature>
<feature type="compositionally biased region" description="Basic residues" evidence="1">
    <location>
        <begin position="417"/>
        <end position="430"/>
    </location>
</feature>
<feature type="compositionally biased region" description="Basic and acidic residues" evidence="1">
    <location>
        <begin position="726"/>
        <end position="742"/>
    </location>
</feature>
<feature type="compositionally biased region" description="Basic and acidic residues" evidence="1">
    <location>
        <begin position="630"/>
        <end position="642"/>
    </location>
</feature>
<feature type="compositionally biased region" description="Basic residues" evidence="1">
    <location>
        <begin position="654"/>
        <end position="667"/>
    </location>
</feature>
<feature type="compositionally biased region" description="Low complexity" evidence="1">
    <location>
        <begin position="927"/>
        <end position="938"/>
    </location>
</feature>
<keyword evidence="3" id="KW-1185">Reference proteome</keyword>
<evidence type="ECO:0000313" key="3">
    <source>
        <dbReference type="Proteomes" id="UP001451303"/>
    </source>
</evidence>
<dbReference type="Proteomes" id="UP001451303">
    <property type="component" value="Unassembled WGS sequence"/>
</dbReference>
<feature type="compositionally biased region" description="Polar residues" evidence="1">
    <location>
        <begin position="574"/>
        <end position="586"/>
    </location>
</feature>
<feature type="region of interest" description="Disordered" evidence="1">
    <location>
        <begin position="703"/>
        <end position="810"/>
    </location>
</feature>
<feature type="compositionally biased region" description="Basic and acidic residues" evidence="1">
    <location>
        <begin position="825"/>
        <end position="848"/>
    </location>
</feature>
<feature type="compositionally biased region" description="Basic and acidic residues" evidence="1">
    <location>
        <begin position="602"/>
        <end position="613"/>
    </location>
</feature>
<feature type="region of interest" description="Disordered" evidence="1">
    <location>
        <begin position="403"/>
        <end position="488"/>
    </location>
</feature>
<evidence type="ECO:0000256" key="1">
    <source>
        <dbReference type="SAM" id="MobiDB-lite"/>
    </source>
</evidence>
<proteinExistence type="predicted"/>
<feature type="compositionally biased region" description="Basic and acidic residues" evidence="1">
    <location>
        <begin position="1180"/>
        <end position="1201"/>
    </location>
</feature>
<feature type="compositionally biased region" description="Polar residues" evidence="1">
    <location>
        <begin position="461"/>
        <end position="474"/>
    </location>
</feature>
<feature type="compositionally biased region" description="Acidic residues" evidence="1">
    <location>
        <begin position="1138"/>
        <end position="1149"/>
    </location>
</feature>
<feature type="region of interest" description="Disordered" evidence="1">
    <location>
        <begin position="61"/>
        <end position="87"/>
    </location>
</feature>
<protein>
    <submittedName>
        <fullName evidence="2">Uncharacterized protein</fullName>
    </submittedName>
</protein>
<feature type="compositionally biased region" description="Polar residues" evidence="1">
    <location>
        <begin position="61"/>
        <end position="76"/>
    </location>
</feature>